<reference evidence="1 2" key="1">
    <citation type="submission" date="2020-08" db="EMBL/GenBank/DDBJ databases">
        <title>Novel species isolated from subtropical streams in China.</title>
        <authorList>
            <person name="Lu H."/>
        </authorList>
    </citation>
    <scope>NUCLEOTIDE SEQUENCE [LARGE SCALE GENOMIC DNA]</scope>
    <source>
        <strain evidence="1 2">CY22W</strain>
    </source>
</reference>
<evidence type="ECO:0000313" key="1">
    <source>
        <dbReference type="EMBL" id="MBC3930415.1"/>
    </source>
</evidence>
<protein>
    <submittedName>
        <fullName evidence="1">Uncharacterized protein</fullName>
    </submittedName>
</protein>
<gene>
    <name evidence="1" type="ORF">H8K43_01925</name>
</gene>
<dbReference type="RefSeq" id="WP_186902291.1">
    <property type="nucleotide sequence ID" value="NZ_JACOGD010000001.1"/>
</dbReference>
<name>A0ABR7A0I1_9BURK</name>
<keyword evidence="2" id="KW-1185">Reference proteome</keyword>
<dbReference type="EMBL" id="JACOGD010000001">
    <property type="protein sequence ID" value="MBC3930415.1"/>
    <property type="molecule type" value="Genomic_DNA"/>
</dbReference>
<evidence type="ECO:0000313" key="2">
    <source>
        <dbReference type="Proteomes" id="UP000654304"/>
    </source>
</evidence>
<proteinExistence type="predicted"/>
<comment type="caution">
    <text evidence="1">The sequence shown here is derived from an EMBL/GenBank/DDBJ whole genome shotgun (WGS) entry which is preliminary data.</text>
</comment>
<dbReference type="Proteomes" id="UP000654304">
    <property type="component" value="Unassembled WGS sequence"/>
</dbReference>
<accession>A0ABR7A0I1</accession>
<sequence>MRRLAWLIFFLILPAYGASDFYETFDFKNCLHWYIDNEPHGVELSKEPKEYIAALELANRQPYSWHKIESWYELEKMPETGKNKLVSVYSASAGHSKNNYVQKFGACYGNLSVGITCLPKQNFPLTGATYRAIKSKGILTTLACVAGCKTGAPAYIYYMGYENMEGERNIEHETAKKRFIKVCGGSL</sequence>
<organism evidence="1 2">
    <name type="scientific">Undibacterium curvum</name>
    <dbReference type="NCBI Taxonomy" id="2762294"/>
    <lineage>
        <taxon>Bacteria</taxon>
        <taxon>Pseudomonadati</taxon>
        <taxon>Pseudomonadota</taxon>
        <taxon>Betaproteobacteria</taxon>
        <taxon>Burkholderiales</taxon>
        <taxon>Oxalobacteraceae</taxon>
        <taxon>Undibacterium</taxon>
    </lineage>
</organism>